<sequence length="186" mass="20394">MKELNILYIHGFGSKVDPSSDKRMALDKIAQVEAVAPDYSTSYEDVLATVQPYLDKADLMLGTSMGGFLVSRLCELTGKPFVAINPVLRTQATLSKYIGTHQDHVGRTFTLSEQTVSTYPDFLPSADLGMVLLDMGDELIDSEITKTVLEPLMPVHAFAGGSHRFSHMEEALPLIQGFIQDASLRS</sequence>
<name>A0A917GPG2_9GAMM</name>
<dbReference type="InterPro" id="IPR008886">
    <property type="entry name" value="UPF0227/Esterase_YqiA"/>
</dbReference>
<dbReference type="SUPFAM" id="SSF53474">
    <property type="entry name" value="alpha/beta-Hydrolases"/>
    <property type="match status" value="1"/>
</dbReference>
<reference evidence="1" key="2">
    <citation type="submission" date="2020-09" db="EMBL/GenBank/DDBJ databases">
        <authorList>
            <person name="Sun Q."/>
            <person name="Zhou Y."/>
        </authorList>
    </citation>
    <scope>NUCLEOTIDE SEQUENCE</scope>
    <source>
        <strain evidence="1">CGMCC 1.15425</strain>
    </source>
</reference>
<dbReference type="RefSeq" id="WP_068809926.1">
    <property type="nucleotide sequence ID" value="NZ_BMIY01000003.1"/>
</dbReference>
<accession>A0A917GPG2</accession>
<dbReference type="Pfam" id="PF05728">
    <property type="entry name" value="UPF0227"/>
    <property type="match status" value="1"/>
</dbReference>
<gene>
    <name evidence="1" type="ORF">GCM10011403_08260</name>
</gene>
<protein>
    <submittedName>
        <fullName evidence="1">Esterase</fullName>
    </submittedName>
</protein>
<keyword evidence="2" id="KW-1185">Reference proteome</keyword>
<dbReference type="Proteomes" id="UP000627715">
    <property type="component" value="Unassembled WGS sequence"/>
</dbReference>
<dbReference type="InterPro" id="IPR029058">
    <property type="entry name" value="AB_hydrolase_fold"/>
</dbReference>
<evidence type="ECO:0000313" key="1">
    <source>
        <dbReference type="EMBL" id="GGG53443.1"/>
    </source>
</evidence>
<comment type="caution">
    <text evidence="1">The sequence shown here is derived from an EMBL/GenBank/DDBJ whole genome shotgun (WGS) entry which is preliminary data.</text>
</comment>
<proteinExistence type="predicted"/>
<dbReference type="PANTHER" id="PTHR35602:SF2">
    <property type="entry name" value="UPF0227 PROTEIN YCFP"/>
    <property type="match status" value="1"/>
</dbReference>
<dbReference type="PANTHER" id="PTHR35602">
    <property type="entry name" value="ESTERASE YQIA-RELATED"/>
    <property type="match status" value="1"/>
</dbReference>
<dbReference type="Gene3D" id="3.40.50.1820">
    <property type="entry name" value="alpha/beta hydrolase"/>
    <property type="match status" value="1"/>
</dbReference>
<dbReference type="AlphaFoldDB" id="A0A917GPG2"/>
<evidence type="ECO:0000313" key="2">
    <source>
        <dbReference type="Proteomes" id="UP000627715"/>
    </source>
</evidence>
<dbReference type="OrthoDB" id="9814831at2"/>
<organism evidence="1 2">
    <name type="scientific">Pseudohongiella nitratireducens</name>
    <dbReference type="NCBI Taxonomy" id="1768907"/>
    <lineage>
        <taxon>Bacteria</taxon>
        <taxon>Pseudomonadati</taxon>
        <taxon>Pseudomonadota</taxon>
        <taxon>Gammaproteobacteria</taxon>
        <taxon>Pseudomonadales</taxon>
        <taxon>Pseudohongiellaceae</taxon>
        <taxon>Pseudohongiella</taxon>
    </lineage>
</organism>
<reference evidence="1" key="1">
    <citation type="journal article" date="2014" name="Int. J. Syst. Evol. Microbiol.">
        <title>Complete genome sequence of Corynebacterium casei LMG S-19264T (=DSM 44701T), isolated from a smear-ripened cheese.</title>
        <authorList>
            <consortium name="US DOE Joint Genome Institute (JGI-PGF)"/>
            <person name="Walter F."/>
            <person name="Albersmeier A."/>
            <person name="Kalinowski J."/>
            <person name="Ruckert C."/>
        </authorList>
    </citation>
    <scope>NUCLEOTIDE SEQUENCE</scope>
    <source>
        <strain evidence="1">CGMCC 1.15425</strain>
    </source>
</reference>
<dbReference type="EMBL" id="BMIY01000003">
    <property type="protein sequence ID" value="GGG53443.1"/>
    <property type="molecule type" value="Genomic_DNA"/>
</dbReference>